<dbReference type="Proteomes" id="UP001549691">
    <property type="component" value="Unassembled WGS sequence"/>
</dbReference>
<keyword evidence="5 8" id="KW-0812">Transmembrane</keyword>
<comment type="caution">
    <text evidence="10">The sequence shown here is derived from an EMBL/GenBank/DDBJ whole genome shotgun (WGS) entry which is preliminary data.</text>
</comment>
<protein>
    <submittedName>
        <fullName evidence="10">Carbon starvation CstA family protein</fullName>
    </submittedName>
</protein>
<evidence type="ECO:0000256" key="4">
    <source>
        <dbReference type="ARBA" id="ARBA00022475"/>
    </source>
</evidence>
<evidence type="ECO:0000256" key="6">
    <source>
        <dbReference type="ARBA" id="ARBA00022989"/>
    </source>
</evidence>
<keyword evidence="6 8" id="KW-1133">Transmembrane helix</keyword>
<feature type="transmembrane region" description="Helical" evidence="8">
    <location>
        <begin position="639"/>
        <end position="660"/>
    </location>
</feature>
<feature type="transmembrane region" description="Helical" evidence="8">
    <location>
        <begin position="510"/>
        <end position="529"/>
    </location>
</feature>
<organism evidence="10 11">
    <name type="scientific">Uliginosibacterium flavum</name>
    <dbReference type="NCBI Taxonomy" id="1396831"/>
    <lineage>
        <taxon>Bacteria</taxon>
        <taxon>Pseudomonadati</taxon>
        <taxon>Pseudomonadota</taxon>
        <taxon>Betaproteobacteria</taxon>
        <taxon>Rhodocyclales</taxon>
        <taxon>Zoogloeaceae</taxon>
        <taxon>Uliginosibacterium</taxon>
    </lineage>
</organism>
<feature type="transmembrane region" description="Helical" evidence="8">
    <location>
        <begin position="573"/>
        <end position="593"/>
    </location>
</feature>
<evidence type="ECO:0000256" key="1">
    <source>
        <dbReference type="ARBA" id="ARBA00004651"/>
    </source>
</evidence>
<evidence type="ECO:0000256" key="5">
    <source>
        <dbReference type="ARBA" id="ARBA00022692"/>
    </source>
</evidence>
<feature type="transmembrane region" description="Helical" evidence="8">
    <location>
        <begin position="325"/>
        <end position="348"/>
    </location>
</feature>
<feature type="transmembrane region" description="Helical" evidence="8">
    <location>
        <begin position="7"/>
        <end position="26"/>
    </location>
</feature>
<keyword evidence="3" id="KW-0813">Transport</keyword>
<name>A0ABV2TN11_9RHOO</name>
<proteinExistence type="inferred from homology"/>
<keyword evidence="4" id="KW-1003">Cell membrane</keyword>
<evidence type="ECO:0000259" key="9">
    <source>
        <dbReference type="Pfam" id="PF02554"/>
    </source>
</evidence>
<sequence>MNNILPKLGWAALAAIGAICLSYVALSRGETINALWVVSAAVCIYLVAYRFYGKFIANKVLGVDPTRMTPAVKKNDGLDFVPTNKNVLFGHHFAAIAGAGPLVGPVLAAQMGYLPGLLWIVAGVVLAGAVQDFIVLFVSTRRDGRSLGDLIKSELGTIPGVIALFGTFLIMVIILAVLAMIVVKALADSPWGTFTVFATIPIAIFMGVYMRYIRPGKIGEISLVGFVLLIASILLGGQVAASPTWAAMFTFTGVQLTWMLIGYGFVAASLPVWLLLAPRDYLSTFLKIGTILGLAIGIVFVAPVMQMPHITRFIDGSGPVWAGSMFPFLFITIACGAVSGFHALIASGTTPKLLDNEKHAAFIGYGGMLMESFVAVMALVAASVIDPGVYFAMNSPAAVLGKTAVEAAQVVSNWGFVITPDVLIQTAADVGEKTIISRAGGAPTLAVGMAHIISGAIGGKAMMAFWYHFAILFEALFILTAVDAGTRAGRFMLQDLLGAFIPSFKRTEKLGPNLIATGLCVAAWGYFLYQGVVDPLGGINTLWPLFGVANQMLAAVALILCTVVLFKMKRERYSWVTIAPATWLLICTLTAGWQKIFDASPKVGFLAQAARFSAAADRGELLAPAKSAVQMQQIIFNQYLDAALCGLFLVVVISVLVFGIRACMKAYASNHPTSKETAYEAMPESSAV</sequence>
<dbReference type="Pfam" id="PF02554">
    <property type="entry name" value="CstA"/>
    <property type="match status" value="1"/>
</dbReference>
<dbReference type="InterPro" id="IPR051605">
    <property type="entry name" value="CstA"/>
</dbReference>
<feature type="transmembrane region" description="Helical" evidence="8">
    <location>
        <begin position="189"/>
        <end position="209"/>
    </location>
</feature>
<evidence type="ECO:0000313" key="10">
    <source>
        <dbReference type="EMBL" id="MET7015306.1"/>
    </source>
</evidence>
<evidence type="ECO:0000256" key="7">
    <source>
        <dbReference type="ARBA" id="ARBA00023136"/>
    </source>
</evidence>
<evidence type="ECO:0000313" key="11">
    <source>
        <dbReference type="Proteomes" id="UP001549691"/>
    </source>
</evidence>
<dbReference type="PANTHER" id="PTHR30252:SF3">
    <property type="entry name" value="PYRUVATE_PROTON SYMPORTER BTST"/>
    <property type="match status" value="1"/>
</dbReference>
<evidence type="ECO:0000256" key="8">
    <source>
        <dbReference type="SAM" id="Phobius"/>
    </source>
</evidence>
<feature type="transmembrane region" description="Helical" evidence="8">
    <location>
        <begin position="221"/>
        <end position="241"/>
    </location>
</feature>
<evidence type="ECO:0000256" key="2">
    <source>
        <dbReference type="ARBA" id="ARBA00007755"/>
    </source>
</evidence>
<comment type="similarity">
    <text evidence="2">Belongs to the peptide transporter carbon starvation (CstA) (TC 2.A.114) family.</text>
</comment>
<feature type="transmembrane region" description="Helical" evidence="8">
    <location>
        <begin position="32"/>
        <end position="52"/>
    </location>
</feature>
<feature type="transmembrane region" description="Helical" evidence="8">
    <location>
        <begin position="541"/>
        <end position="566"/>
    </location>
</feature>
<feature type="domain" description="CstA N-terminal" evidence="9">
    <location>
        <begin position="33"/>
        <end position="591"/>
    </location>
</feature>
<accession>A0ABV2TN11</accession>
<evidence type="ECO:0000256" key="3">
    <source>
        <dbReference type="ARBA" id="ARBA00022448"/>
    </source>
</evidence>
<dbReference type="EMBL" id="JBEWZI010000015">
    <property type="protein sequence ID" value="MET7015306.1"/>
    <property type="molecule type" value="Genomic_DNA"/>
</dbReference>
<feature type="transmembrane region" description="Helical" evidence="8">
    <location>
        <begin position="117"/>
        <end position="139"/>
    </location>
</feature>
<gene>
    <name evidence="10" type="ORF">ABXR19_14030</name>
</gene>
<reference evidence="10 11" key="1">
    <citation type="submission" date="2024-07" db="EMBL/GenBank/DDBJ databases">
        <title>Uliginosibacterium flavum JJ3220;KACC:17644.</title>
        <authorList>
            <person name="Kim M.K."/>
        </authorList>
    </citation>
    <scope>NUCLEOTIDE SEQUENCE [LARGE SCALE GENOMIC DNA]</scope>
    <source>
        <strain evidence="10 11">KACC:17644</strain>
    </source>
</reference>
<feature type="transmembrane region" description="Helical" evidence="8">
    <location>
        <begin position="284"/>
        <end position="305"/>
    </location>
</feature>
<dbReference type="RefSeq" id="WP_354601764.1">
    <property type="nucleotide sequence ID" value="NZ_JBEWZI010000015.1"/>
</dbReference>
<feature type="transmembrane region" description="Helical" evidence="8">
    <location>
        <begin position="360"/>
        <end position="385"/>
    </location>
</feature>
<dbReference type="PANTHER" id="PTHR30252">
    <property type="entry name" value="INNER MEMBRANE PEPTIDE TRANSPORTER"/>
    <property type="match status" value="1"/>
</dbReference>
<feature type="transmembrane region" description="Helical" evidence="8">
    <location>
        <begin position="93"/>
        <end position="111"/>
    </location>
</feature>
<dbReference type="InterPro" id="IPR003706">
    <property type="entry name" value="CstA_N"/>
</dbReference>
<keyword evidence="11" id="KW-1185">Reference proteome</keyword>
<comment type="subcellular location">
    <subcellularLocation>
        <location evidence="1">Cell membrane</location>
        <topology evidence="1">Multi-pass membrane protein</topology>
    </subcellularLocation>
</comment>
<feature type="transmembrane region" description="Helical" evidence="8">
    <location>
        <begin position="464"/>
        <end position="482"/>
    </location>
</feature>
<keyword evidence="7 8" id="KW-0472">Membrane</keyword>
<feature type="transmembrane region" description="Helical" evidence="8">
    <location>
        <begin position="160"/>
        <end position="183"/>
    </location>
</feature>
<feature type="transmembrane region" description="Helical" evidence="8">
    <location>
        <begin position="256"/>
        <end position="277"/>
    </location>
</feature>